<gene>
    <name evidence="1" type="ORF">LCGC14_2666550</name>
</gene>
<comment type="caution">
    <text evidence="1">The sequence shown here is derived from an EMBL/GenBank/DDBJ whole genome shotgun (WGS) entry which is preliminary data.</text>
</comment>
<evidence type="ECO:0000313" key="1">
    <source>
        <dbReference type="EMBL" id="KKK96061.1"/>
    </source>
</evidence>
<organism evidence="1">
    <name type="scientific">marine sediment metagenome</name>
    <dbReference type="NCBI Taxonomy" id="412755"/>
    <lineage>
        <taxon>unclassified sequences</taxon>
        <taxon>metagenomes</taxon>
        <taxon>ecological metagenomes</taxon>
    </lineage>
</organism>
<accession>A0A0F9CH91</accession>
<dbReference type="EMBL" id="LAZR01046644">
    <property type="protein sequence ID" value="KKK96061.1"/>
    <property type="molecule type" value="Genomic_DNA"/>
</dbReference>
<proteinExistence type="predicted"/>
<protein>
    <submittedName>
        <fullName evidence="1">Uncharacterized protein</fullName>
    </submittedName>
</protein>
<dbReference type="AlphaFoldDB" id="A0A0F9CH91"/>
<sequence>MKRTLYDCYNARVVGPQLACSRGHQFSVGGAKGTIPAHKLEYGSPLAIRECQGCPDFDQMDGGKVTERGWK</sequence>
<reference evidence="1" key="1">
    <citation type="journal article" date="2015" name="Nature">
        <title>Complex archaea that bridge the gap between prokaryotes and eukaryotes.</title>
        <authorList>
            <person name="Spang A."/>
            <person name="Saw J.H."/>
            <person name="Jorgensen S.L."/>
            <person name="Zaremba-Niedzwiedzka K."/>
            <person name="Martijn J."/>
            <person name="Lind A.E."/>
            <person name="van Eijk R."/>
            <person name="Schleper C."/>
            <person name="Guy L."/>
            <person name="Ettema T.J."/>
        </authorList>
    </citation>
    <scope>NUCLEOTIDE SEQUENCE</scope>
</reference>
<name>A0A0F9CH91_9ZZZZ</name>